<name>A0A3S5BNX6_9PLAT</name>
<keyword evidence="1" id="KW-0812">Transmembrane</keyword>
<sequence>MALWHHNRSLRCAGLRCIIFYLHCVQDVNLLLASRLDILIARLFSLFTILFGFFIKPEDSTHWPYKSSELITQNSVAKISSLICIKVNGANRSSYIDITPDLLYALFGFSCVVAELTPTPFRQGLL</sequence>
<feature type="transmembrane region" description="Helical" evidence="1">
    <location>
        <begin position="38"/>
        <end position="55"/>
    </location>
</feature>
<evidence type="ECO:0000313" key="2">
    <source>
        <dbReference type="EMBL" id="VEL11323.1"/>
    </source>
</evidence>
<dbReference type="EMBL" id="CAAALY010011484">
    <property type="protein sequence ID" value="VEL11323.1"/>
    <property type="molecule type" value="Genomic_DNA"/>
</dbReference>
<keyword evidence="1" id="KW-0472">Membrane</keyword>
<evidence type="ECO:0000313" key="3">
    <source>
        <dbReference type="Proteomes" id="UP000784294"/>
    </source>
</evidence>
<organism evidence="2 3">
    <name type="scientific">Protopolystoma xenopodis</name>
    <dbReference type="NCBI Taxonomy" id="117903"/>
    <lineage>
        <taxon>Eukaryota</taxon>
        <taxon>Metazoa</taxon>
        <taxon>Spiralia</taxon>
        <taxon>Lophotrochozoa</taxon>
        <taxon>Platyhelminthes</taxon>
        <taxon>Monogenea</taxon>
        <taxon>Polyopisthocotylea</taxon>
        <taxon>Polystomatidea</taxon>
        <taxon>Polystomatidae</taxon>
        <taxon>Protopolystoma</taxon>
    </lineage>
</organism>
<keyword evidence="1" id="KW-1133">Transmembrane helix</keyword>
<dbReference type="OrthoDB" id="6258953at2759"/>
<accession>A0A3S5BNX6</accession>
<comment type="caution">
    <text evidence="2">The sequence shown here is derived from an EMBL/GenBank/DDBJ whole genome shotgun (WGS) entry which is preliminary data.</text>
</comment>
<protein>
    <submittedName>
        <fullName evidence="2">Uncharacterized protein</fullName>
    </submittedName>
</protein>
<keyword evidence="3" id="KW-1185">Reference proteome</keyword>
<proteinExistence type="predicted"/>
<dbReference type="Proteomes" id="UP000784294">
    <property type="component" value="Unassembled WGS sequence"/>
</dbReference>
<reference evidence="2" key="1">
    <citation type="submission" date="2018-11" db="EMBL/GenBank/DDBJ databases">
        <authorList>
            <consortium name="Pathogen Informatics"/>
        </authorList>
    </citation>
    <scope>NUCLEOTIDE SEQUENCE</scope>
</reference>
<evidence type="ECO:0000256" key="1">
    <source>
        <dbReference type="SAM" id="Phobius"/>
    </source>
</evidence>
<dbReference type="AlphaFoldDB" id="A0A3S5BNX6"/>
<gene>
    <name evidence="2" type="ORF">PXEA_LOCUS4763</name>
</gene>